<gene>
    <name evidence="2" type="ORF">ACFSR3_13405</name>
</gene>
<sequence>MKNFLFALVAFLLTAPMWAQKYTTKDIKGNWKLVTYNVHGASLDVMSGKATLTEKDDSPLMAAMGPKLIADMESYTDNLRMSSLEITEDTFTQVIFDFMRNGTYKLTEEKGQQFISANFDNGTKDEIAFKFIDGKLCLFSVKGPKQYIYTKL</sequence>
<evidence type="ECO:0000313" key="3">
    <source>
        <dbReference type="Proteomes" id="UP001597480"/>
    </source>
</evidence>
<protein>
    <recommendedName>
        <fullName evidence="4">Lipocalin-like domain-containing protein</fullName>
    </recommendedName>
</protein>
<evidence type="ECO:0000256" key="1">
    <source>
        <dbReference type="SAM" id="SignalP"/>
    </source>
</evidence>
<dbReference type="RefSeq" id="WP_379821646.1">
    <property type="nucleotide sequence ID" value="NZ_JBHUMD010000027.1"/>
</dbReference>
<keyword evidence="1" id="KW-0732">Signal</keyword>
<organism evidence="2 3">
    <name type="scientific">Flavobacterium suzhouense</name>
    <dbReference type="NCBI Taxonomy" id="1529638"/>
    <lineage>
        <taxon>Bacteria</taxon>
        <taxon>Pseudomonadati</taxon>
        <taxon>Bacteroidota</taxon>
        <taxon>Flavobacteriia</taxon>
        <taxon>Flavobacteriales</taxon>
        <taxon>Flavobacteriaceae</taxon>
        <taxon>Flavobacterium</taxon>
    </lineage>
</organism>
<proteinExistence type="predicted"/>
<comment type="caution">
    <text evidence="2">The sequence shown here is derived from an EMBL/GenBank/DDBJ whole genome shotgun (WGS) entry which is preliminary data.</text>
</comment>
<feature type="signal peptide" evidence="1">
    <location>
        <begin position="1"/>
        <end position="19"/>
    </location>
</feature>
<evidence type="ECO:0008006" key="4">
    <source>
        <dbReference type="Google" id="ProtNLM"/>
    </source>
</evidence>
<dbReference type="EMBL" id="JBHUMD010000027">
    <property type="protein sequence ID" value="MFD2603056.1"/>
    <property type="molecule type" value="Genomic_DNA"/>
</dbReference>
<feature type="chain" id="PRO_5047109370" description="Lipocalin-like domain-containing protein" evidence="1">
    <location>
        <begin position="20"/>
        <end position="152"/>
    </location>
</feature>
<name>A0ABW5NWF5_9FLAO</name>
<accession>A0ABW5NWF5</accession>
<dbReference type="Proteomes" id="UP001597480">
    <property type="component" value="Unassembled WGS sequence"/>
</dbReference>
<evidence type="ECO:0000313" key="2">
    <source>
        <dbReference type="EMBL" id="MFD2603056.1"/>
    </source>
</evidence>
<reference evidence="3" key="1">
    <citation type="journal article" date="2019" name="Int. J. Syst. Evol. Microbiol.">
        <title>The Global Catalogue of Microorganisms (GCM) 10K type strain sequencing project: providing services to taxonomists for standard genome sequencing and annotation.</title>
        <authorList>
            <consortium name="The Broad Institute Genomics Platform"/>
            <consortium name="The Broad Institute Genome Sequencing Center for Infectious Disease"/>
            <person name="Wu L."/>
            <person name="Ma J."/>
        </authorList>
    </citation>
    <scope>NUCLEOTIDE SEQUENCE [LARGE SCALE GENOMIC DNA]</scope>
    <source>
        <strain evidence="3">KCTC 42107</strain>
    </source>
</reference>
<keyword evidence="3" id="KW-1185">Reference proteome</keyword>